<dbReference type="Proteomes" id="UP000886111">
    <property type="component" value="Unassembled WGS sequence"/>
</dbReference>
<dbReference type="PANTHER" id="PTHR43405">
    <property type="entry name" value="GLYCOSYL HYDROLASE DIGH"/>
    <property type="match status" value="1"/>
</dbReference>
<organism evidence="3">
    <name type="scientific">Caldithrix abyssi</name>
    <dbReference type="NCBI Taxonomy" id="187145"/>
    <lineage>
        <taxon>Bacteria</taxon>
        <taxon>Pseudomonadati</taxon>
        <taxon>Calditrichota</taxon>
        <taxon>Calditrichia</taxon>
        <taxon>Calditrichales</taxon>
        <taxon>Calditrichaceae</taxon>
        <taxon>Caldithrix</taxon>
    </lineage>
</organism>
<dbReference type="GO" id="GO:0004435">
    <property type="term" value="F:phosphatidylinositol-4,5-bisphosphate phospholipase C activity"/>
    <property type="evidence" value="ECO:0007669"/>
    <property type="project" value="InterPro"/>
</dbReference>
<reference evidence="3" key="1">
    <citation type="journal article" date="2020" name="mSystems">
        <title>Genome- and Community-Level Interaction Insights into Carbon Utilization and Element Cycling Functions of Hydrothermarchaeota in Hydrothermal Sediment.</title>
        <authorList>
            <person name="Zhou Z."/>
            <person name="Liu Y."/>
            <person name="Xu W."/>
            <person name="Pan J."/>
            <person name="Luo Z.H."/>
            <person name="Li M."/>
        </authorList>
    </citation>
    <scope>NUCLEOTIDE SEQUENCE [LARGE SCALE GENOMIC DNA]</scope>
    <source>
        <strain evidence="3">HyVt-76</strain>
    </source>
</reference>
<gene>
    <name evidence="3" type="ORF">ENL21_02310</name>
</gene>
<keyword evidence="1" id="KW-0732">Signal</keyword>
<dbReference type="InterPro" id="IPR036116">
    <property type="entry name" value="FN3_sf"/>
</dbReference>
<dbReference type="GO" id="GO:0006629">
    <property type="term" value="P:lipid metabolic process"/>
    <property type="evidence" value="ECO:0007669"/>
    <property type="project" value="InterPro"/>
</dbReference>
<protein>
    <recommendedName>
        <fullName evidence="2">PI-PLC Y-box domain-containing protein</fullName>
    </recommendedName>
</protein>
<evidence type="ECO:0000313" key="3">
    <source>
        <dbReference type="EMBL" id="HHE54586.1"/>
    </source>
</evidence>
<dbReference type="Gene3D" id="2.60.40.10">
    <property type="entry name" value="Immunoglobulins"/>
    <property type="match status" value="1"/>
</dbReference>
<evidence type="ECO:0000259" key="2">
    <source>
        <dbReference type="PROSITE" id="PS50008"/>
    </source>
</evidence>
<sequence length="614" mass="70145">MKLNNELNKLKLSYFQKIVKVRRQFLKYLTFISLFVFLLYQCVLALSNPPKREFRAAWIASVANIDWPTGTGQSPAKQQNDLINMLDELQKDGLNAVILQIRPECDALYNSNYEPWSYWLTGRQGRAPDPYYDPLQFAIEETHKRGMELHAWFNPFRAEKTIGAYSLASNHVVIKHPDWILSFTETDSKLRILNPGIPAVRQYITNVIMDVVNRYDVDGVHFDDYFYPYPPNQISSTNKDYQTFQTYKHGDASDNNINDWRRENINLLMEMVYDSIQATKPWVKFGVSPFGIYKNGVPSGIIGMDAYSVIYCDPLAWLNDGSIDYLTPQLYWKIGGNQDFNKLLNWWADQTAARGRHLYPGHIFGSSFSVYELPNQLNLVRKNSKAQGDVYFSAKHFGYNTLDFANKVRNDYYRFPALPPVMDWKDLTAPEPPVAFRFDQPAPDEPYRFMWQAPAATGADSVVRFVMYSFDQQPTSSTPPEESSAIFRLVGGDAWLPPAGKESVEEIYFALTALDRNNNESDLSDAIRLTQPEVPLLAWPENGDPFQTDTVLFNWTVSALASSFYLEVATDSAFQQVEYVADGLTDDSLSITNLQGQTTYFWRLAAQNPAGQSA</sequence>
<accession>A0A7V5H2D3</accession>
<dbReference type="SUPFAM" id="SSF49265">
    <property type="entry name" value="Fibronectin type III"/>
    <property type="match status" value="1"/>
</dbReference>
<dbReference type="GO" id="GO:0035556">
    <property type="term" value="P:intracellular signal transduction"/>
    <property type="evidence" value="ECO:0007669"/>
    <property type="project" value="InterPro"/>
</dbReference>
<proteinExistence type="predicted"/>
<evidence type="ECO:0000256" key="1">
    <source>
        <dbReference type="ARBA" id="ARBA00022729"/>
    </source>
</evidence>
<feature type="non-terminal residue" evidence="3">
    <location>
        <position position="614"/>
    </location>
</feature>
<dbReference type="InterPro" id="IPR017853">
    <property type="entry name" value="GH"/>
</dbReference>
<dbReference type="PANTHER" id="PTHR43405:SF1">
    <property type="entry name" value="GLYCOSYL HYDROLASE DIGH"/>
    <property type="match status" value="1"/>
</dbReference>
<dbReference type="InterPro" id="IPR003790">
    <property type="entry name" value="GHL10"/>
</dbReference>
<dbReference type="PROSITE" id="PS50008">
    <property type="entry name" value="PIPLC_Y_DOMAIN"/>
    <property type="match status" value="1"/>
</dbReference>
<dbReference type="InterPro" id="IPR001711">
    <property type="entry name" value="PLipase_C_Pinositol-sp_Y"/>
</dbReference>
<dbReference type="SUPFAM" id="SSF51445">
    <property type="entry name" value="(Trans)glycosidases"/>
    <property type="match status" value="1"/>
</dbReference>
<comment type="caution">
    <text evidence="3">The sequence shown here is derived from an EMBL/GenBank/DDBJ whole genome shotgun (WGS) entry which is preliminary data.</text>
</comment>
<feature type="domain" description="PI-PLC Y-box" evidence="2">
    <location>
        <begin position="98"/>
        <end position="124"/>
    </location>
</feature>
<dbReference type="InterPro" id="IPR052177">
    <property type="entry name" value="Divisome_Glycosyl_Hydrolase"/>
</dbReference>
<dbReference type="AlphaFoldDB" id="A0A7V5H2D3"/>
<dbReference type="EMBL" id="DRTD01000170">
    <property type="protein sequence ID" value="HHE54586.1"/>
    <property type="molecule type" value="Genomic_DNA"/>
</dbReference>
<dbReference type="Pfam" id="PF02638">
    <property type="entry name" value="GHL10"/>
    <property type="match status" value="1"/>
</dbReference>
<dbReference type="Gene3D" id="3.20.20.80">
    <property type="entry name" value="Glycosidases"/>
    <property type="match status" value="1"/>
</dbReference>
<name>A0A7V5H2D3_CALAY</name>
<dbReference type="InterPro" id="IPR013783">
    <property type="entry name" value="Ig-like_fold"/>
</dbReference>